<keyword evidence="1 2" id="KW-0732">Signal</keyword>
<dbReference type="Gene3D" id="2.40.50.200">
    <property type="entry name" value="Bacterial OB-fold"/>
    <property type="match status" value="1"/>
</dbReference>
<dbReference type="RefSeq" id="WP_071076742.1">
    <property type="nucleotide sequence ID" value="NZ_LFKP01000005.1"/>
</dbReference>
<feature type="signal peptide" evidence="2">
    <location>
        <begin position="1"/>
        <end position="24"/>
    </location>
</feature>
<evidence type="ECO:0000313" key="4">
    <source>
        <dbReference type="Proteomes" id="UP000179840"/>
    </source>
</evidence>
<dbReference type="Proteomes" id="UP000179840">
    <property type="component" value="Unassembled WGS sequence"/>
</dbReference>
<gene>
    <name evidence="3" type="ORF">AKG95_10405</name>
</gene>
<dbReference type="PANTHER" id="PTHR36571:SF1">
    <property type="entry name" value="PROTEIN YGIW"/>
    <property type="match status" value="1"/>
</dbReference>
<dbReference type="InterPro" id="IPR036700">
    <property type="entry name" value="BOBF_sf"/>
</dbReference>
<evidence type="ECO:0000256" key="1">
    <source>
        <dbReference type="ARBA" id="ARBA00022729"/>
    </source>
</evidence>
<dbReference type="SUPFAM" id="SSF101756">
    <property type="entry name" value="Hypothetical protein YgiW"/>
    <property type="match status" value="1"/>
</dbReference>
<name>A0A1S1UC36_9BURK</name>
<protein>
    <submittedName>
        <fullName evidence="3">Uncharacterized protein</fullName>
    </submittedName>
</protein>
<evidence type="ECO:0000313" key="3">
    <source>
        <dbReference type="EMBL" id="OHV97589.1"/>
    </source>
</evidence>
<dbReference type="AlphaFoldDB" id="A0A1S1UC36"/>
<comment type="caution">
    <text evidence="3">The sequence shown here is derived from an EMBL/GenBank/DDBJ whole genome shotgun (WGS) entry which is preliminary data.</text>
</comment>
<dbReference type="EMBL" id="LFKP01000005">
    <property type="protein sequence ID" value="OHV97589.1"/>
    <property type="molecule type" value="Genomic_DNA"/>
</dbReference>
<dbReference type="PANTHER" id="PTHR36571">
    <property type="entry name" value="PROTEIN YGIW"/>
    <property type="match status" value="1"/>
</dbReference>
<evidence type="ECO:0000256" key="2">
    <source>
        <dbReference type="SAM" id="SignalP"/>
    </source>
</evidence>
<accession>A0A1S1UC36</accession>
<dbReference type="NCBIfam" id="NF033674">
    <property type="entry name" value="stress_OB_fold"/>
    <property type="match status" value="1"/>
</dbReference>
<organism evidence="3 4">
    <name type="scientific">Janthinobacterium lividum</name>
    <dbReference type="NCBI Taxonomy" id="29581"/>
    <lineage>
        <taxon>Bacteria</taxon>
        <taxon>Pseudomonadati</taxon>
        <taxon>Pseudomonadota</taxon>
        <taxon>Betaproteobacteria</taxon>
        <taxon>Burkholderiales</taxon>
        <taxon>Oxalobacteraceae</taxon>
        <taxon>Janthinobacterium</taxon>
    </lineage>
</organism>
<proteinExistence type="predicted"/>
<sequence length="121" mass="13015">MSLHRKLIVSLAAASALLAGSAQAQYVGPTAGPTAPGSVAAILKNPVDDQAVVLRGHLLRKVGKEKYTFSDGTAEIRVDIDDKVFMNRKIDAKTQVEIRGEVEKDFMESPEIDVDLLTVVP</sequence>
<dbReference type="InterPro" id="IPR005220">
    <property type="entry name" value="CarO-like"/>
</dbReference>
<dbReference type="Pfam" id="PF04076">
    <property type="entry name" value="BOF"/>
    <property type="match status" value="1"/>
</dbReference>
<reference evidence="3 4" key="1">
    <citation type="submission" date="2015-06" db="EMBL/GenBank/DDBJ databases">
        <title>Draft genome sequencing of a biphenyl-degrading bacterium, Janthinobacterium lividum MEG1.</title>
        <authorList>
            <person name="Shimodaira J."/>
            <person name="Hatta T."/>
        </authorList>
    </citation>
    <scope>NUCLEOTIDE SEQUENCE [LARGE SCALE GENOMIC DNA]</scope>
    <source>
        <strain evidence="3 4">MEG1</strain>
    </source>
</reference>
<feature type="chain" id="PRO_5010323920" evidence="2">
    <location>
        <begin position="25"/>
        <end position="121"/>
    </location>
</feature>